<evidence type="ECO:0000256" key="1">
    <source>
        <dbReference type="SAM" id="Coils"/>
    </source>
</evidence>
<dbReference type="EMBL" id="JAFBDR010000006">
    <property type="protein sequence ID" value="MBM7570894.1"/>
    <property type="molecule type" value="Genomic_DNA"/>
</dbReference>
<dbReference type="RefSeq" id="WP_204498309.1">
    <property type="nucleotide sequence ID" value="NZ_JAFBDR010000006.1"/>
</dbReference>
<dbReference type="InterPro" id="IPR019668">
    <property type="entry name" value="Uncharacterised_YtzC"/>
</dbReference>
<organism evidence="2 3">
    <name type="scientific">Aquibacillus albus</name>
    <dbReference type="NCBI Taxonomy" id="1168171"/>
    <lineage>
        <taxon>Bacteria</taxon>
        <taxon>Bacillati</taxon>
        <taxon>Bacillota</taxon>
        <taxon>Bacilli</taxon>
        <taxon>Bacillales</taxon>
        <taxon>Bacillaceae</taxon>
        <taxon>Aquibacillus</taxon>
    </lineage>
</organism>
<proteinExistence type="predicted"/>
<evidence type="ECO:0000313" key="2">
    <source>
        <dbReference type="EMBL" id="MBM7570894.1"/>
    </source>
</evidence>
<keyword evidence="1" id="KW-0175">Coiled coil</keyword>
<keyword evidence="3" id="KW-1185">Reference proteome</keyword>
<protein>
    <submittedName>
        <fullName evidence="2">Bisphosphoglycerate-dependent phosphoglycerate mutase</fullName>
    </submittedName>
</protein>
<dbReference type="Pfam" id="PF10732">
    <property type="entry name" value="DUF2524"/>
    <property type="match status" value="1"/>
</dbReference>
<gene>
    <name evidence="2" type="ORF">JOC48_001374</name>
</gene>
<name>A0ABS2MYC4_9BACI</name>
<dbReference type="Proteomes" id="UP001296943">
    <property type="component" value="Unassembled WGS sequence"/>
</dbReference>
<accession>A0ABS2MYC4</accession>
<sequence length="105" mass="12206">MLANVINEVMKVATRESVYALIEKANQALSYAEEQLKVTNRNGFEIDASYSEAQLQLSEVEQEIQKLMASANHQQREQLHRLHLRVNQYLNDMVLDHIQMNDFES</sequence>
<evidence type="ECO:0000313" key="3">
    <source>
        <dbReference type="Proteomes" id="UP001296943"/>
    </source>
</evidence>
<reference evidence="2 3" key="1">
    <citation type="submission" date="2021-01" db="EMBL/GenBank/DDBJ databases">
        <title>Genomic Encyclopedia of Type Strains, Phase IV (KMG-IV): sequencing the most valuable type-strain genomes for metagenomic binning, comparative biology and taxonomic classification.</title>
        <authorList>
            <person name="Goeker M."/>
        </authorList>
    </citation>
    <scope>NUCLEOTIDE SEQUENCE [LARGE SCALE GENOMIC DNA]</scope>
    <source>
        <strain evidence="2 3">DSM 23711</strain>
    </source>
</reference>
<feature type="coiled-coil region" evidence="1">
    <location>
        <begin position="22"/>
        <end position="77"/>
    </location>
</feature>
<comment type="caution">
    <text evidence="2">The sequence shown here is derived from an EMBL/GenBank/DDBJ whole genome shotgun (WGS) entry which is preliminary data.</text>
</comment>